<keyword evidence="4" id="KW-1185">Reference proteome</keyword>
<evidence type="ECO:0000313" key="4">
    <source>
        <dbReference type="Proteomes" id="UP000297762"/>
    </source>
</evidence>
<keyword evidence="1" id="KW-0812">Transmembrane</keyword>
<sequence length="66" mass="7649">MKFINSNFWDRALRVILGSSLIAWAFYIEDLYKLIIFGIGFVILATGIIGWCPIYSLFGWNTRTNK</sequence>
<dbReference type="InterPro" id="IPR021309">
    <property type="entry name" value="YgaP-like_TM"/>
</dbReference>
<feature type="domain" description="Inner membrane protein YgaP-like transmembrane" evidence="2">
    <location>
        <begin position="5"/>
        <end position="64"/>
    </location>
</feature>
<evidence type="ECO:0000313" key="3">
    <source>
        <dbReference type="EMBL" id="TGL59493.1"/>
    </source>
</evidence>
<keyword evidence="1" id="KW-1133">Transmembrane helix</keyword>
<dbReference type="EMBL" id="RQGF01000030">
    <property type="protein sequence ID" value="TGL59493.1"/>
    <property type="molecule type" value="Genomic_DNA"/>
</dbReference>
<gene>
    <name evidence="3" type="ORF">EHQ64_15475</name>
</gene>
<feature type="transmembrane region" description="Helical" evidence="1">
    <location>
        <begin position="12"/>
        <end position="28"/>
    </location>
</feature>
<name>A0A4R9K1D4_9LEPT</name>
<dbReference type="OrthoDB" id="5405951at2"/>
<proteinExistence type="predicted"/>
<dbReference type="Proteomes" id="UP000297762">
    <property type="component" value="Unassembled WGS sequence"/>
</dbReference>
<organism evidence="3 4">
    <name type="scientific">Leptospira sarikeiensis</name>
    <dbReference type="NCBI Taxonomy" id="2484943"/>
    <lineage>
        <taxon>Bacteria</taxon>
        <taxon>Pseudomonadati</taxon>
        <taxon>Spirochaetota</taxon>
        <taxon>Spirochaetia</taxon>
        <taxon>Leptospirales</taxon>
        <taxon>Leptospiraceae</taxon>
        <taxon>Leptospira</taxon>
    </lineage>
</organism>
<evidence type="ECO:0000259" key="2">
    <source>
        <dbReference type="Pfam" id="PF11127"/>
    </source>
</evidence>
<keyword evidence="1" id="KW-0472">Membrane</keyword>
<accession>A0A4R9K1D4</accession>
<reference evidence="3" key="1">
    <citation type="journal article" date="2019" name="PLoS Negl. Trop. Dis.">
        <title>Revisiting the worldwide diversity of Leptospira species in the environment.</title>
        <authorList>
            <person name="Vincent A.T."/>
            <person name="Schiettekatte O."/>
            <person name="Bourhy P."/>
            <person name="Veyrier F.J."/>
            <person name="Picardeau M."/>
        </authorList>
    </citation>
    <scope>NUCLEOTIDE SEQUENCE [LARGE SCALE GENOMIC DNA]</scope>
    <source>
        <strain evidence="3">201702455</strain>
    </source>
</reference>
<dbReference type="Pfam" id="PF11127">
    <property type="entry name" value="YgaP-like_TM"/>
    <property type="match status" value="1"/>
</dbReference>
<protein>
    <submittedName>
        <fullName evidence="3">DUF2892 domain-containing protein</fullName>
    </submittedName>
</protein>
<dbReference type="RefSeq" id="WP_135650708.1">
    <property type="nucleotide sequence ID" value="NZ_RQGF01000030.1"/>
</dbReference>
<evidence type="ECO:0000256" key="1">
    <source>
        <dbReference type="SAM" id="Phobius"/>
    </source>
</evidence>
<comment type="caution">
    <text evidence="3">The sequence shown here is derived from an EMBL/GenBank/DDBJ whole genome shotgun (WGS) entry which is preliminary data.</text>
</comment>
<dbReference type="AlphaFoldDB" id="A0A4R9K1D4"/>
<feature type="transmembrane region" description="Helical" evidence="1">
    <location>
        <begin position="34"/>
        <end position="58"/>
    </location>
</feature>